<dbReference type="Proteomes" id="UP001055811">
    <property type="component" value="Linkage Group LG08"/>
</dbReference>
<organism evidence="1 2">
    <name type="scientific">Cichorium intybus</name>
    <name type="common">Chicory</name>
    <dbReference type="NCBI Taxonomy" id="13427"/>
    <lineage>
        <taxon>Eukaryota</taxon>
        <taxon>Viridiplantae</taxon>
        <taxon>Streptophyta</taxon>
        <taxon>Embryophyta</taxon>
        <taxon>Tracheophyta</taxon>
        <taxon>Spermatophyta</taxon>
        <taxon>Magnoliopsida</taxon>
        <taxon>eudicotyledons</taxon>
        <taxon>Gunneridae</taxon>
        <taxon>Pentapetalae</taxon>
        <taxon>asterids</taxon>
        <taxon>campanulids</taxon>
        <taxon>Asterales</taxon>
        <taxon>Asteraceae</taxon>
        <taxon>Cichorioideae</taxon>
        <taxon>Cichorieae</taxon>
        <taxon>Cichoriinae</taxon>
        <taxon>Cichorium</taxon>
    </lineage>
</organism>
<comment type="caution">
    <text evidence="1">The sequence shown here is derived from an EMBL/GenBank/DDBJ whole genome shotgun (WGS) entry which is preliminary data.</text>
</comment>
<evidence type="ECO:0000313" key="1">
    <source>
        <dbReference type="EMBL" id="KAI3698765.1"/>
    </source>
</evidence>
<protein>
    <submittedName>
        <fullName evidence="1">Uncharacterized protein</fullName>
    </submittedName>
</protein>
<sequence>MSSKNHGITSSFKIIVSTTIFGHENIPVVVTETGWPSCDSLNDVETRPIYAEMYLCGLLYHLQSGRGTPLRKEGVAEAYIYEFPYYHRSSGEVSSSVSTTGIRYVLDSKMKYQFVPGSCWNSKLPDLGSFELFHDVNFKFLLISIPGRNVYVGVLKLYHNMLPEYPDVPMYLLLLSI</sequence>
<keyword evidence="2" id="KW-1185">Reference proteome</keyword>
<reference evidence="2" key="1">
    <citation type="journal article" date="2022" name="Mol. Ecol. Resour.">
        <title>The genomes of chicory, endive, great burdock and yacon provide insights into Asteraceae palaeo-polyploidization history and plant inulin production.</title>
        <authorList>
            <person name="Fan W."/>
            <person name="Wang S."/>
            <person name="Wang H."/>
            <person name="Wang A."/>
            <person name="Jiang F."/>
            <person name="Liu H."/>
            <person name="Zhao H."/>
            <person name="Xu D."/>
            <person name="Zhang Y."/>
        </authorList>
    </citation>
    <scope>NUCLEOTIDE SEQUENCE [LARGE SCALE GENOMIC DNA]</scope>
    <source>
        <strain evidence="2">cv. Punajuju</strain>
    </source>
</reference>
<dbReference type="EMBL" id="CM042016">
    <property type="protein sequence ID" value="KAI3698765.1"/>
    <property type="molecule type" value="Genomic_DNA"/>
</dbReference>
<proteinExistence type="predicted"/>
<reference evidence="1 2" key="2">
    <citation type="journal article" date="2022" name="Mol. Ecol. Resour.">
        <title>The genomes of chicory, endive, great burdock and yacon provide insights into Asteraceae paleo-polyploidization history and plant inulin production.</title>
        <authorList>
            <person name="Fan W."/>
            <person name="Wang S."/>
            <person name="Wang H."/>
            <person name="Wang A."/>
            <person name="Jiang F."/>
            <person name="Liu H."/>
            <person name="Zhao H."/>
            <person name="Xu D."/>
            <person name="Zhang Y."/>
        </authorList>
    </citation>
    <scope>NUCLEOTIDE SEQUENCE [LARGE SCALE GENOMIC DNA]</scope>
    <source>
        <strain evidence="2">cv. Punajuju</strain>
        <tissue evidence="1">Leaves</tissue>
    </source>
</reference>
<evidence type="ECO:0000313" key="2">
    <source>
        <dbReference type="Proteomes" id="UP001055811"/>
    </source>
</evidence>
<name>A0ACB8ZM83_CICIN</name>
<accession>A0ACB8ZM83</accession>
<gene>
    <name evidence="1" type="ORF">L2E82_42574</name>
</gene>